<feature type="transmembrane region" description="Helical" evidence="6">
    <location>
        <begin position="203"/>
        <end position="223"/>
    </location>
</feature>
<dbReference type="Pfam" id="PF03553">
    <property type="entry name" value="Na_H_antiporter"/>
    <property type="match status" value="1"/>
</dbReference>
<comment type="subcellular location">
    <subcellularLocation>
        <location evidence="1">Cell membrane</location>
        <topology evidence="1">Multi-pass membrane protein</topology>
    </subcellularLocation>
</comment>
<sequence>MLETAPWLTLVPPVIAIALAIITKKVMLSLGAGVLTAALLIAAFNPLETLRLVWEAFAGIFWVDGGVNTWYVYILVFTLALGVIAAFIMMSGGTKAFADWAVERIKTRRGGMFLPAILGIVIFIDDYFNALAVGQISRPVTDEHRISRAKLAYIVDSTSAPVAVLAPFSSWGAYIMGILTPIVAASALTLSSVQAFLGAAAANYYAIAAAVLVWLVIVFKADIGPMRREELRAITEGRPYAEGEVVPGHLSEDLPVHEPGAKRALVVPFVALVVGVFTGIVWTGVSAGGSWNVVDILASTDTSAALIFGGALGLAVALYYYFRYTTANPKFAWNTFGRGWWEGIKSMMPAVGILILAWMLGGLIDALGTGVFLGELVESSNLSPAWLIPIVFVLAAAMAFSTGTSWGSFGLLLPIAGGIVNAVDAPELLLPMLGAVLAGAVAGDHSSPISDTTILSSTGAGSNVITHVVTQLPFVGIAGGSAIVGYVVLAATDLTWLGLVVTLVVLAGCVFLVRLVRKPVEVEAELAEPATSE</sequence>
<evidence type="ECO:0000256" key="1">
    <source>
        <dbReference type="ARBA" id="ARBA00004651"/>
    </source>
</evidence>
<feature type="transmembrane region" description="Helical" evidence="6">
    <location>
        <begin position="386"/>
        <end position="416"/>
    </location>
</feature>
<feature type="transmembrane region" description="Helical" evidence="6">
    <location>
        <begin position="6"/>
        <end position="23"/>
    </location>
</feature>
<feature type="transmembrane region" description="Helical" evidence="6">
    <location>
        <begin position="304"/>
        <end position="322"/>
    </location>
</feature>
<evidence type="ECO:0000256" key="3">
    <source>
        <dbReference type="ARBA" id="ARBA00022692"/>
    </source>
</evidence>
<keyword evidence="3 6" id="KW-0812">Transmembrane</keyword>
<gene>
    <name evidence="8" type="ORF">ARHIZOSPH14_19250</name>
</gene>
<feature type="transmembrane region" description="Helical" evidence="6">
    <location>
        <begin position="350"/>
        <end position="374"/>
    </location>
</feature>
<keyword evidence="4 6" id="KW-1133">Transmembrane helix</keyword>
<dbReference type="PANTHER" id="PTHR43478">
    <property type="entry name" value="NA+/H+ ANTIPORTER-RELATED"/>
    <property type="match status" value="1"/>
</dbReference>
<organism evidence="8 9">
    <name type="scientific">Agromyces rhizosphaerae</name>
    <dbReference type="NCBI Taxonomy" id="88374"/>
    <lineage>
        <taxon>Bacteria</taxon>
        <taxon>Bacillati</taxon>
        <taxon>Actinomycetota</taxon>
        <taxon>Actinomycetes</taxon>
        <taxon>Micrococcales</taxon>
        <taxon>Microbacteriaceae</taxon>
        <taxon>Agromyces</taxon>
    </lineage>
</organism>
<feature type="transmembrane region" description="Helical" evidence="6">
    <location>
        <begin position="111"/>
        <end position="131"/>
    </location>
</feature>
<reference evidence="8" key="1">
    <citation type="submission" date="2022-12" db="EMBL/GenBank/DDBJ databases">
        <title>Reference genome sequencing for broad-spectrum identification of bacterial and archaeal isolates by mass spectrometry.</title>
        <authorList>
            <person name="Sekiguchi Y."/>
            <person name="Tourlousse D.M."/>
        </authorList>
    </citation>
    <scope>NUCLEOTIDE SEQUENCE</scope>
    <source>
        <strain evidence="8">14</strain>
    </source>
</reference>
<evidence type="ECO:0000259" key="7">
    <source>
        <dbReference type="Pfam" id="PF03553"/>
    </source>
</evidence>
<evidence type="ECO:0000256" key="4">
    <source>
        <dbReference type="ARBA" id="ARBA00022989"/>
    </source>
</evidence>
<keyword evidence="2" id="KW-1003">Cell membrane</keyword>
<dbReference type="PANTHER" id="PTHR43478:SF1">
    <property type="entry name" value="NA+_H+ ANTIPORTER NHAC-LIKE C-TERMINAL DOMAIN-CONTAINING PROTEIN"/>
    <property type="match status" value="1"/>
</dbReference>
<feature type="transmembrane region" description="Helical" evidence="6">
    <location>
        <begin position="264"/>
        <end position="284"/>
    </location>
</feature>
<keyword evidence="5 6" id="KW-0472">Membrane</keyword>
<feature type="domain" description="Na+/H+ antiporter NhaC-like C-terminal" evidence="7">
    <location>
        <begin position="162"/>
        <end position="489"/>
    </location>
</feature>
<comment type="caution">
    <text evidence="8">The sequence shown here is derived from an EMBL/GenBank/DDBJ whole genome shotgun (WGS) entry which is preliminary data.</text>
</comment>
<dbReference type="EMBL" id="BSDP01000001">
    <property type="protein sequence ID" value="GLI27683.1"/>
    <property type="molecule type" value="Genomic_DNA"/>
</dbReference>
<evidence type="ECO:0000313" key="8">
    <source>
        <dbReference type="EMBL" id="GLI27683.1"/>
    </source>
</evidence>
<evidence type="ECO:0000256" key="6">
    <source>
        <dbReference type="SAM" id="Phobius"/>
    </source>
</evidence>
<accession>A0A9W6D1B5</accession>
<feature type="transmembrane region" description="Helical" evidence="6">
    <location>
        <begin position="30"/>
        <end position="47"/>
    </location>
</feature>
<dbReference type="GO" id="GO:0005886">
    <property type="term" value="C:plasma membrane"/>
    <property type="evidence" value="ECO:0007669"/>
    <property type="project" value="UniProtKB-SubCell"/>
</dbReference>
<keyword evidence="9" id="KW-1185">Reference proteome</keyword>
<dbReference type="RefSeq" id="WP_281884431.1">
    <property type="nucleotide sequence ID" value="NZ_BSDP01000001.1"/>
</dbReference>
<evidence type="ECO:0000256" key="5">
    <source>
        <dbReference type="ARBA" id="ARBA00023136"/>
    </source>
</evidence>
<protein>
    <submittedName>
        <fullName evidence="8">Na+/H+ antiporter</fullName>
    </submittedName>
</protein>
<proteinExistence type="predicted"/>
<evidence type="ECO:0000256" key="2">
    <source>
        <dbReference type="ARBA" id="ARBA00022475"/>
    </source>
</evidence>
<dbReference type="Proteomes" id="UP001144396">
    <property type="component" value="Unassembled WGS sequence"/>
</dbReference>
<feature type="transmembrane region" description="Helical" evidence="6">
    <location>
        <begin position="496"/>
        <end position="516"/>
    </location>
</feature>
<dbReference type="AlphaFoldDB" id="A0A9W6D1B5"/>
<name>A0A9W6D1B5_9MICO</name>
<feature type="transmembrane region" description="Helical" evidence="6">
    <location>
        <begin position="465"/>
        <end position="489"/>
    </location>
</feature>
<feature type="transmembrane region" description="Helical" evidence="6">
    <location>
        <begin position="70"/>
        <end position="90"/>
    </location>
</feature>
<evidence type="ECO:0000313" key="9">
    <source>
        <dbReference type="Proteomes" id="UP001144396"/>
    </source>
</evidence>
<dbReference type="InterPro" id="IPR018461">
    <property type="entry name" value="Na/H_Antiport_NhaC-like_C"/>
</dbReference>